<dbReference type="InterPro" id="IPR052606">
    <property type="entry name" value="DnaJ_domain_protein"/>
</dbReference>
<dbReference type="PANTHER" id="PTHR44653">
    <property type="entry name" value="DNAJ HOMOLOG SUBFAMILY C MEMBER 1"/>
    <property type="match status" value="1"/>
</dbReference>
<evidence type="ECO:0000256" key="8">
    <source>
        <dbReference type="SAM" id="SignalP"/>
    </source>
</evidence>
<comment type="subcellular location">
    <subcellularLocation>
        <location evidence="5">Endomembrane system</location>
        <topology evidence="5">Single-pass membrane protein</topology>
    </subcellularLocation>
</comment>
<feature type="chain" id="PRO_5040366919" evidence="8">
    <location>
        <begin position="21"/>
        <end position="396"/>
    </location>
</feature>
<keyword evidence="3 7" id="KW-1133">Transmembrane helix</keyword>
<evidence type="ECO:0000256" key="4">
    <source>
        <dbReference type="ARBA" id="ARBA00023136"/>
    </source>
</evidence>
<protein>
    <submittedName>
        <fullName evidence="10">DNAJ domain-containing protein</fullName>
    </submittedName>
</protein>
<dbReference type="InterPro" id="IPR001623">
    <property type="entry name" value="DnaJ_domain"/>
</dbReference>
<dbReference type="AlphaFoldDB" id="A0A9P9E7H4"/>
<organism evidence="10 11">
    <name type="scientific">Dendryphion nanum</name>
    <dbReference type="NCBI Taxonomy" id="256645"/>
    <lineage>
        <taxon>Eukaryota</taxon>
        <taxon>Fungi</taxon>
        <taxon>Dikarya</taxon>
        <taxon>Ascomycota</taxon>
        <taxon>Pezizomycotina</taxon>
        <taxon>Dothideomycetes</taxon>
        <taxon>Pleosporomycetidae</taxon>
        <taxon>Pleosporales</taxon>
        <taxon>Torulaceae</taxon>
        <taxon>Dendryphion</taxon>
    </lineage>
</organism>
<keyword evidence="11" id="KW-1185">Reference proteome</keyword>
<feature type="signal peptide" evidence="8">
    <location>
        <begin position="1"/>
        <end position="20"/>
    </location>
</feature>
<evidence type="ECO:0000256" key="2">
    <source>
        <dbReference type="ARBA" id="ARBA00022729"/>
    </source>
</evidence>
<dbReference type="CDD" id="cd06257">
    <property type="entry name" value="DnaJ"/>
    <property type="match status" value="1"/>
</dbReference>
<keyword evidence="1 7" id="KW-0812">Transmembrane</keyword>
<evidence type="ECO:0000256" key="7">
    <source>
        <dbReference type="SAM" id="Phobius"/>
    </source>
</evidence>
<feature type="region of interest" description="Disordered" evidence="6">
    <location>
        <begin position="210"/>
        <end position="284"/>
    </location>
</feature>
<feature type="compositionally biased region" description="Basic and acidic residues" evidence="6">
    <location>
        <begin position="245"/>
        <end position="257"/>
    </location>
</feature>
<dbReference type="PANTHER" id="PTHR44653:SF2">
    <property type="entry name" value="DNAJ HOMOLOG SUBFAMILY C MEMBER 1"/>
    <property type="match status" value="1"/>
</dbReference>
<dbReference type="PRINTS" id="PR00625">
    <property type="entry name" value="JDOMAIN"/>
</dbReference>
<dbReference type="OrthoDB" id="413400at2759"/>
<evidence type="ECO:0000259" key="9">
    <source>
        <dbReference type="PROSITE" id="PS50076"/>
    </source>
</evidence>
<dbReference type="EMBL" id="JAGMWT010000003">
    <property type="protein sequence ID" value="KAH7132029.1"/>
    <property type="molecule type" value="Genomic_DNA"/>
</dbReference>
<reference evidence="10" key="1">
    <citation type="journal article" date="2021" name="Nat. Commun.">
        <title>Genetic determinants of endophytism in the Arabidopsis root mycobiome.</title>
        <authorList>
            <person name="Mesny F."/>
            <person name="Miyauchi S."/>
            <person name="Thiergart T."/>
            <person name="Pickel B."/>
            <person name="Atanasova L."/>
            <person name="Karlsson M."/>
            <person name="Huettel B."/>
            <person name="Barry K.W."/>
            <person name="Haridas S."/>
            <person name="Chen C."/>
            <person name="Bauer D."/>
            <person name="Andreopoulos W."/>
            <person name="Pangilinan J."/>
            <person name="LaButti K."/>
            <person name="Riley R."/>
            <person name="Lipzen A."/>
            <person name="Clum A."/>
            <person name="Drula E."/>
            <person name="Henrissat B."/>
            <person name="Kohler A."/>
            <person name="Grigoriev I.V."/>
            <person name="Martin F.M."/>
            <person name="Hacquard S."/>
        </authorList>
    </citation>
    <scope>NUCLEOTIDE SEQUENCE</scope>
    <source>
        <strain evidence="10">MPI-CAGE-CH-0243</strain>
    </source>
</reference>
<feature type="transmembrane region" description="Helical" evidence="7">
    <location>
        <begin position="167"/>
        <end position="188"/>
    </location>
</feature>
<dbReference type="PROSITE" id="PS50076">
    <property type="entry name" value="DNAJ_2"/>
    <property type="match status" value="1"/>
</dbReference>
<evidence type="ECO:0000313" key="10">
    <source>
        <dbReference type="EMBL" id="KAH7132029.1"/>
    </source>
</evidence>
<dbReference type="GO" id="GO:0012505">
    <property type="term" value="C:endomembrane system"/>
    <property type="evidence" value="ECO:0007669"/>
    <property type="project" value="UniProtKB-SubCell"/>
</dbReference>
<dbReference type="Pfam" id="PF00226">
    <property type="entry name" value="DnaJ"/>
    <property type="match status" value="1"/>
</dbReference>
<evidence type="ECO:0000313" key="11">
    <source>
        <dbReference type="Proteomes" id="UP000700596"/>
    </source>
</evidence>
<evidence type="ECO:0000256" key="6">
    <source>
        <dbReference type="SAM" id="MobiDB-lite"/>
    </source>
</evidence>
<dbReference type="InterPro" id="IPR036869">
    <property type="entry name" value="J_dom_sf"/>
</dbReference>
<dbReference type="Gene3D" id="1.10.287.110">
    <property type="entry name" value="DnaJ domain"/>
    <property type="match status" value="1"/>
</dbReference>
<evidence type="ECO:0000256" key="5">
    <source>
        <dbReference type="ARBA" id="ARBA00037847"/>
    </source>
</evidence>
<gene>
    <name evidence="10" type="ORF">B0J11DRAFT_520661</name>
</gene>
<sequence>MRSHVLLALVICLFTAFVAAWSKEDHEIFKLRDEVAAHEGVNVTFYDLLGVKPSATQDQLSKAYRKRSIQLHPDKARQNFISGYAVKNKKKQKGSKPGVHVNKQPTKREIDAHVKEVTSAYQRLSVVAEVLKGPNRERYDYFLRNGFPKWRGTGYYYARFRPGLGSVILGLLVVMGGGMHYFALVVGWNRRRDFVHRYIRHARKTAWGDDTGIQGLPGTPSAVPEYTPEEEERDDMAPMNRRQKRAMEKDNKKDNKKSVAKAARRSGISTPVDGEPVTAPQGAKRRIVAENGKVLVVDSAGNVFLEEETEEGMKQEFLLDPDEEPKPTIYDTLLFKLPKFFYNQSVGRVLGDKRAIEEPLLETSNLPEDEAALNAATANNINGEARKRKAKARNIR</sequence>
<evidence type="ECO:0000256" key="3">
    <source>
        <dbReference type="ARBA" id="ARBA00022989"/>
    </source>
</evidence>
<dbReference type="Proteomes" id="UP000700596">
    <property type="component" value="Unassembled WGS sequence"/>
</dbReference>
<accession>A0A9P9E7H4</accession>
<keyword evidence="2 8" id="KW-0732">Signal</keyword>
<name>A0A9P9E7H4_9PLEO</name>
<dbReference type="SUPFAM" id="SSF46565">
    <property type="entry name" value="Chaperone J-domain"/>
    <property type="match status" value="1"/>
</dbReference>
<dbReference type="SMART" id="SM00271">
    <property type="entry name" value="DnaJ"/>
    <property type="match status" value="1"/>
</dbReference>
<keyword evidence="4 7" id="KW-0472">Membrane</keyword>
<comment type="caution">
    <text evidence="10">The sequence shown here is derived from an EMBL/GenBank/DDBJ whole genome shotgun (WGS) entry which is preliminary data.</text>
</comment>
<evidence type="ECO:0000256" key="1">
    <source>
        <dbReference type="ARBA" id="ARBA00022692"/>
    </source>
</evidence>
<proteinExistence type="predicted"/>
<feature type="domain" description="J" evidence="9">
    <location>
        <begin position="44"/>
        <end position="143"/>
    </location>
</feature>